<evidence type="ECO:0000256" key="1">
    <source>
        <dbReference type="SAM" id="MobiDB-lite"/>
    </source>
</evidence>
<evidence type="ECO:0000313" key="3">
    <source>
        <dbReference type="Proteomes" id="UP000813824"/>
    </source>
</evidence>
<keyword evidence="3" id="KW-1185">Reference proteome</keyword>
<organism evidence="2 3">
    <name type="scientific">Cristinia sonorae</name>
    <dbReference type="NCBI Taxonomy" id="1940300"/>
    <lineage>
        <taxon>Eukaryota</taxon>
        <taxon>Fungi</taxon>
        <taxon>Dikarya</taxon>
        <taxon>Basidiomycota</taxon>
        <taxon>Agaricomycotina</taxon>
        <taxon>Agaricomycetes</taxon>
        <taxon>Agaricomycetidae</taxon>
        <taxon>Agaricales</taxon>
        <taxon>Pleurotineae</taxon>
        <taxon>Stephanosporaceae</taxon>
        <taxon>Cristinia</taxon>
    </lineage>
</organism>
<name>A0A8K0XLU0_9AGAR</name>
<feature type="region of interest" description="Disordered" evidence="1">
    <location>
        <begin position="118"/>
        <end position="140"/>
    </location>
</feature>
<comment type="caution">
    <text evidence="2">The sequence shown here is derived from an EMBL/GenBank/DDBJ whole genome shotgun (WGS) entry which is preliminary data.</text>
</comment>
<evidence type="ECO:0000313" key="2">
    <source>
        <dbReference type="EMBL" id="KAH8091775.1"/>
    </source>
</evidence>
<proteinExistence type="predicted"/>
<accession>A0A8K0XLU0</accession>
<feature type="region of interest" description="Disordered" evidence="1">
    <location>
        <begin position="159"/>
        <end position="179"/>
    </location>
</feature>
<feature type="compositionally biased region" description="Polar residues" evidence="1">
    <location>
        <begin position="246"/>
        <end position="265"/>
    </location>
</feature>
<dbReference type="EMBL" id="JAEVFJ010000034">
    <property type="protein sequence ID" value="KAH8091775.1"/>
    <property type="molecule type" value="Genomic_DNA"/>
</dbReference>
<protein>
    <submittedName>
        <fullName evidence="2">Uncharacterized protein</fullName>
    </submittedName>
</protein>
<reference evidence="2" key="1">
    <citation type="journal article" date="2021" name="New Phytol.">
        <title>Evolutionary innovations through gain and loss of genes in the ectomycorrhizal Boletales.</title>
        <authorList>
            <person name="Wu G."/>
            <person name="Miyauchi S."/>
            <person name="Morin E."/>
            <person name="Kuo A."/>
            <person name="Drula E."/>
            <person name="Varga T."/>
            <person name="Kohler A."/>
            <person name="Feng B."/>
            <person name="Cao Y."/>
            <person name="Lipzen A."/>
            <person name="Daum C."/>
            <person name="Hundley H."/>
            <person name="Pangilinan J."/>
            <person name="Johnson J."/>
            <person name="Barry K."/>
            <person name="LaButti K."/>
            <person name="Ng V."/>
            <person name="Ahrendt S."/>
            <person name="Min B."/>
            <person name="Choi I.G."/>
            <person name="Park H."/>
            <person name="Plett J.M."/>
            <person name="Magnuson J."/>
            <person name="Spatafora J.W."/>
            <person name="Nagy L.G."/>
            <person name="Henrissat B."/>
            <person name="Grigoriev I.V."/>
            <person name="Yang Z.L."/>
            <person name="Xu J."/>
            <person name="Martin F.M."/>
        </authorList>
    </citation>
    <scope>NUCLEOTIDE SEQUENCE</scope>
    <source>
        <strain evidence="2">KKN 215</strain>
    </source>
</reference>
<sequence length="393" mass="42888">MYRYPALKGIATRNIGGEQMYDLVRGITPSLRAAIRDSNGVLEVDKAKLAKDIREEANDIRVRILAADHQFHANTTSSNQSGASPHAWGSPGTNIPDDNMIALCAAAVAIQLDDTPFQPASDEYEQHEPANTFPPTDSGDDAPLEALWEAFGIYSPPASASNRYEQHEPAHPSSPVGMSDEAKFEASWRASDRYLQAASASDRYEQHEPAHTSYPVGMSDEAKFEASWRASDRYLQAAKSAAPLDSQPTQSPAGGTVIRSHSPSLTGGRKRFSPMERPSKSRGLQLRGKDAIPHADRQAPAESKSHFSSGTYPLEHVALSHPYHPNHLAHLNTVQTASHYPATVSSAQWPDAPQPLLPGDYSQSQFPHTIQHNTTAVTCPTLPPFFTHKTPYE</sequence>
<dbReference type="AlphaFoldDB" id="A0A8K0XLU0"/>
<dbReference type="Proteomes" id="UP000813824">
    <property type="component" value="Unassembled WGS sequence"/>
</dbReference>
<feature type="region of interest" description="Disordered" evidence="1">
    <location>
        <begin position="239"/>
        <end position="289"/>
    </location>
</feature>
<gene>
    <name evidence="2" type="ORF">BXZ70DRAFT_952068</name>
</gene>